<accession>A0A8S3ZPX9</accession>
<keyword evidence="2 3" id="KW-0175">Coiled coil</keyword>
<sequence>MSGKQSYAGEVAATADRYSNHFESDEEIKASKQKGTPPLRKATGYLNKSHGRRRRSDSLIGRVQGQGLRRGRGNSRKNSQASESIDMKQHDSFTTRVLSASRNRINELRNKVEELQIKIRELEQENKMFKTLQFRHEKAIRNIKDQESDLPMILDKHNSEIRSLKEQNRRLREKCEKSDRFLRDAEDELEKVKKKMKKYRELVEDKELLERDDLSRRIAKVELEMEEKEIKIKEFERHIEILKKNHKHEIGIEIARQKDLKKQLEELKKRNSQLEHQLKEKERALGYQNLHNLHKGKSSRSNSPNGSLARRIDRKAASMTELSLREKAKFYSERQQADLQKQQELKESKKGKKLQKQKAKGRNTAQMRPPEFPFQSTSGILVDSGDQRDKERQSVVMETTQRTGKELDTEREQQDADKQVKYGITKDKVTTGSLQDQEPRRIKRDRLESERSDTGEMQETSLFETTEKRKGKTQENKEKVESDLVLQAERKRKDDLLKRLKALDEANITTPGTVAPAAPFKSHQDKPQGLDVFDELSFTTTTRSLQMFSLEGTNTAQGKTLEKR</sequence>
<protein>
    <recommendedName>
        <fullName evidence="5">Lebercilin domain-containing protein</fullName>
    </recommendedName>
</protein>
<feature type="region of interest" description="Disordered" evidence="4">
    <location>
        <begin position="509"/>
        <end position="528"/>
    </location>
</feature>
<keyword evidence="7" id="KW-1185">Reference proteome</keyword>
<dbReference type="PANTHER" id="PTHR16650">
    <property type="entry name" value="C21ORF13-RELATED"/>
    <property type="match status" value="1"/>
</dbReference>
<feature type="compositionally biased region" description="Polar residues" evidence="4">
    <location>
        <begin position="455"/>
        <end position="464"/>
    </location>
</feature>
<feature type="compositionally biased region" description="Basic residues" evidence="4">
    <location>
        <begin position="349"/>
        <end position="361"/>
    </location>
</feature>
<dbReference type="InterPro" id="IPR028933">
    <property type="entry name" value="Lebercilin_dom"/>
</dbReference>
<dbReference type="GO" id="GO:0042073">
    <property type="term" value="P:intraciliary transport"/>
    <property type="evidence" value="ECO:0007669"/>
    <property type="project" value="TreeGrafter"/>
</dbReference>
<comment type="similarity">
    <text evidence="1">Belongs to the LCA5 family.</text>
</comment>
<dbReference type="InterPro" id="IPR026188">
    <property type="entry name" value="Lebercilin-like"/>
</dbReference>
<feature type="domain" description="Lebercilin" evidence="5">
    <location>
        <begin position="94"/>
        <end position="285"/>
    </location>
</feature>
<feature type="compositionally biased region" description="Basic and acidic residues" evidence="4">
    <location>
        <begin position="403"/>
        <end position="429"/>
    </location>
</feature>
<proteinExistence type="inferred from homology"/>
<feature type="region of interest" description="Disordered" evidence="4">
    <location>
        <begin position="333"/>
        <end position="480"/>
    </location>
</feature>
<dbReference type="Pfam" id="PF15619">
    <property type="entry name" value="Lebercilin"/>
    <property type="match status" value="1"/>
</dbReference>
<evidence type="ECO:0000259" key="5">
    <source>
        <dbReference type="Pfam" id="PF15619"/>
    </source>
</evidence>
<evidence type="ECO:0000256" key="4">
    <source>
        <dbReference type="SAM" id="MobiDB-lite"/>
    </source>
</evidence>
<dbReference type="AlphaFoldDB" id="A0A8S3ZPX9"/>
<evidence type="ECO:0000256" key="1">
    <source>
        <dbReference type="ARBA" id="ARBA00010229"/>
    </source>
</evidence>
<dbReference type="Proteomes" id="UP000678393">
    <property type="component" value="Unassembled WGS sequence"/>
</dbReference>
<feature type="compositionally biased region" description="Basic and acidic residues" evidence="4">
    <location>
        <begin position="18"/>
        <end position="30"/>
    </location>
</feature>
<organism evidence="6 7">
    <name type="scientific">Candidula unifasciata</name>
    <dbReference type="NCBI Taxonomy" id="100452"/>
    <lineage>
        <taxon>Eukaryota</taxon>
        <taxon>Metazoa</taxon>
        <taxon>Spiralia</taxon>
        <taxon>Lophotrochozoa</taxon>
        <taxon>Mollusca</taxon>
        <taxon>Gastropoda</taxon>
        <taxon>Heterobranchia</taxon>
        <taxon>Euthyneura</taxon>
        <taxon>Panpulmonata</taxon>
        <taxon>Eupulmonata</taxon>
        <taxon>Stylommatophora</taxon>
        <taxon>Helicina</taxon>
        <taxon>Helicoidea</taxon>
        <taxon>Geomitridae</taxon>
        <taxon>Candidula</taxon>
    </lineage>
</organism>
<dbReference type="Gene3D" id="1.10.287.1490">
    <property type="match status" value="1"/>
</dbReference>
<dbReference type="OrthoDB" id="2123794at2759"/>
<feature type="compositionally biased region" description="Basic and acidic residues" evidence="4">
    <location>
        <begin position="465"/>
        <end position="480"/>
    </location>
</feature>
<gene>
    <name evidence="6" type="ORF">CUNI_LOCUS17125</name>
</gene>
<feature type="compositionally biased region" description="Basic and acidic residues" evidence="4">
    <location>
        <begin position="437"/>
        <end position="454"/>
    </location>
</feature>
<name>A0A8S3ZPX9_9EUPU</name>
<evidence type="ECO:0000256" key="3">
    <source>
        <dbReference type="SAM" id="Coils"/>
    </source>
</evidence>
<evidence type="ECO:0000256" key="2">
    <source>
        <dbReference type="ARBA" id="ARBA00023054"/>
    </source>
</evidence>
<feature type="region of interest" description="Disordered" evidence="4">
    <location>
        <begin position="291"/>
        <end position="314"/>
    </location>
</feature>
<evidence type="ECO:0000313" key="6">
    <source>
        <dbReference type="EMBL" id="CAG5131567.1"/>
    </source>
</evidence>
<dbReference type="GO" id="GO:0005930">
    <property type="term" value="C:axoneme"/>
    <property type="evidence" value="ECO:0007669"/>
    <property type="project" value="TreeGrafter"/>
</dbReference>
<comment type="caution">
    <text evidence="6">The sequence shown here is derived from an EMBL/GenBank/DDBJ whole genome shotgun (WGS) entry which is preliminary data.</text>
</comment>
<feature type="region of interest" description="Disordered" evidence="4">
    <location>
        <begin position="1"/>
        <end position="90"/>
    </location>
</feature>
<dbReference type="PANTHER" id="PTHR16650:SF6">
    <property type="entry name" value="GH21622P"/>
    <property type="match status" value="1"/>
</dbReference>
<dbReference type="EMBL" id="CAJHNH020004757">
    <property type="protein sequence ID" value="CAG5131567.1"/>
    <property type="molecule type" value="Genomic_DNA"/>
</dbReference>
<feature type="compositionally biased region" description="Basic and acidic residues" evidence="4">
    <location>
        <begin position="333"/>
        <end position="348"/>
    </location>
</feature>
<evidence type="ECO:0000313" key="7">
    <source>
        <dbReference type="Proteomes" id="UP000678393"/>
    </source>
</evidence>
<feature type="coiled-coil region" evidence="3">
    <location>
        <begin position="98"/>
        <end position="284"/>
    </location>
</feature>
<reference evidence="6" key="1">
    <citation type="submission" date="2021-04" db="EMBL/GenBank/DDBJ databases">
        <authorList>
            <consortium name="Molecular Ecology Group"/>
        </authorList>
    </citation>
    <scope>NUCLEOTIDE SEQUENCE</scope>
</reference>